<accession>A0A3D9V7I3</accession>
<reference evidence="2 3" key="1">
    <citation type="submission" date="2018-08" db="EMBL/GenBank/DDBJ databases">
        <title>Sequencing the genomes of 1000 actinobacteria strains.</title>
        <authorList>
            <person name="Klenk H.-P."/>
        </authorList>
    </citation>
    <scope>NUCLEOTIDE SEQUENCE [LARGE SCALE GENOMIC DNA]</scope>
    <source>
        <strain evidence="2 3">DSM 22891</strain>
    </source>
</reference>
<dbReference type="GO" id="GO:0016853">
    <property type="term" value="F:isomerase activity"/>
    <property type="evidence" value="ECO:0007669"/>
    <property type="project" value="UniProtKB-KW"/>
</dbReference>
<dbReference type="SUPFAM" id="SSF51658">
    <property type="entry name" value="Xylose isomerase-like"/>
    <property type="match status" value="1"/>
</dbReference>
<dbReference type="OrthoDB" id="5182842at2"/>
<dbReference type="InterPro" id="IPR013022">
    <property type="entry name" value="Xyl_isomerase-like_TIM-brl"/>
</dbReference>
<dbReference type="Pfam" id="PF01261">
    <property type="entry name" value="AP_endonuc_2"/>
    <property type="match status" value="1"/>
</dbReference>
<dbReference type="PANTHER" id="PTHR12110">
    <property type="entry name" value="HYDROXYPYRUVATE ISOMERASE"/>
    <property type="match status" value="1"/>
</dbReference>
<keyword evidence="3" id="KW-1185">Reference proteome</keyword>
<name>A0A3D9V7I3_THECX</name>
<dbReference type="Proteomes" id="UP000256485">
    <property type="component" value="Unassembled WGS sequence"/>
</dbReference>
<dbReference type="AlphaFoldDB" id="A0A3D9V7I3"/>
<dbReference type="InterPro" id="IPR036237">
    <property type="entry name" value="Xyl_isomerase-like_sf"/>
</dbReference>
<feature type="domain" description="Xylose isomerase-like TIM barrel" evidence="1">
    <location>
        <begin position="24"/>
        <end position="261"/>
    </location>
</feature>
<organism evidence="2 3">
    <name type="scientific">Thermasporomyces composti</name>
    <dbReference type="NCBI Taxonomy" id="696763"/>
    <lineage>
        <taxon>Bacteria</taxon>
        <taxon>Bacillati</taxon>
        <taxon>Actinomycetota</taxon>
        <taxon>Actinomycetes</taxon>
        <taxon>Propionibacteriales</taxon>
        <taxon>Nocardioidaceae</taxon>
        <taxon>Thermasporomyces</taxon>
    </lineage>
</organism>
<dbReference type="Gene3D" id="3.20.20.150">
    <property type="entry name" value="Divalent-metal-dependent TIM barrel enzymes"/>
    <property type="match status" value="1"/>
</dbReference>
<dbReference type="EMBL" id="QTUC01000001">
    <property type="protein sequence ID" value="REF37467.1"/>
    <property type="molecule type" value="Genomic_DNA"/>
</dbReference>
<sequence>MATPLALQLYTVRNALAEDRAAALARAAEKGFRAVEAFGIGDPQRDVSERLADAREFRAQLDAAGLRVIAAHGSVPEGDDAEAVFDELEILGTDRLIAPAPGAVAGVGGGWGPDVLASSDKAKLLADKLNAAAERAQARGVHIGYHNHDFEWRQVEDGTPAYDVLVRNLDPRVFLEVDVYWAHTAGQDPAKVIASYADRVYTLHVKDGPGVRGQLQTAVGEGSVDNAAAIRAGTNVAYHVIELDEAAGDPFDVAKAGAEWLVRNGYSTWTV</sequence>
<evidence type="ECO:0000259" key="1">
    <source>
        <dbReference type="Pfam" id="PF01261"/>
    </source>
</evidence>
<gene>
    <name evidence="2" type="ORF">DFJ64_2911</name>
</gene>
<evidence type="ECO:0000313" key="3">
    <source>
        <dbReference type="Proteomes" id="UP000256485"/>
    </source>
</evidence>
<protein>
    <submittedName>
        <fullName evidence="2">Sugar phosphate isomerase/epimerase</fullName>
    </submittedName>
</protein>
<dbReference type="InterPro" id="IPR050312">
    <property type="entry name" value="IolE/XylAMocC-like"/>
</dbReference>
<proteinExistence type="predicted"/>
<comment type="caution">
    <text evidence="2">The sequence shown here is derived from an EMBL/GenBank/DDBJ whole genome shotgun (WGS) entry which is preliminary data.</text>
</comment>
<keyword evidence="2" id="KW-0413">Isomerase</keyword>
<evidence type="ECO:0000313" key="2">
    <source>
        <dbReference type="EMBL" id="REF37467.1"/>
    </source>
</evidence>
<dbReference type="PANTHER" id="PTHR12110:SF41">
    <property type="entry name" value="INOSOSE DEHYDRATASE"/>
    <property type="match status" value="1"/>
</dbReference>
<dbReference type="RefSeq" id="WP_115850924.1">
    <property type="nucleotide sequence ID" value="NZ_QTUC01000001.1"/>
</dbReference>